<dbReference type="NCBIfam" id="TIGR00199">
    <property type="entry name" value="PncC_domain"/>
    <property type="match status" value="1"/>
</dbReference>
<sequence length="172" mass="18285">MMYPDRMWRKTKDDGIELEECLVNELTKRKLTITTAESCTGGMIAGTLVNVAGASDVLSEGYITYSNEAKERLVGVDRETLKRYGAVSEQTAREMAAGAAKAAGADVALSATGIAGPGGGTAEKPVGLVYIGCYISGRINVVKCQFNGSRMENRISTVEEALKLALKEIEGL</sequence>
<dbReference type="EMBL" id="SLZZ01000007">
    <property type="protein sequence ID" value="TCS79786.1"/>
    <property type="molecule type" value="Genomic_DNA"/>
</dbReference>
<dbReference type="Gene3D" id="3.90.950.20">
    <property type="entry name" value="CinA-like"/>
    <property type="match status" value="1"/>
</dbReference>
<dbReference type="AlphaFoldDB" id="A0A4R3K9Q5"/>
<feature type="domain" description="CinA C-terminal" evidence="1">
    <location>
        <begin position="18"/>
        <end position="167"/>
    </location>
</feature>
<evidence type="ECO:0000313" key="3">
    <source>
        <dbReference type="Proteomes" id="UP000295726"/>
    </source>
</evidence>
<organism evidence="2 3">
    <name type="scientific">Muricomes intestini</name>
    <dbReference type="NCBI Taxonomy" id="1796634"/>
    <lineage>
        <taxon>Bacteria</taxon>
        <taxon>Bacillati</taxon>
        <taxon>Bacillota</taxon>
        <taxon>Clostridia</taxon>
        <taxon>Lachnospirales</taxon>
        <taxon>Lachnospiraceae</taxon>
        <taxon>Muricomes</taxon>
    </lineage>
</organism>
<dbReference type="InterPro" id="IPR008136">
    <property type="entry name" value="CinA_C"/>
</dbReference>
<evidence type="ECO:0000259" key="1">
    <source>
        <dbReference type="Pfam" id="PF02464"/>
    </source>
</evidence>
<protein>
    <submittedName>
        <fullName evidence="2">Nicotinamide-nucleotide amidase</fullName>
    </submittedName>
</protein>
<dbReference type="Proteomes" id="UP000295726">
    <property type="component" value="Unassembled WGS sequence"/>
</dbReference>
<evidence type="ECO:0000313" key="2">
    <source>
        <dbReference type="EMBL" id="TCS79786.1"/>
    </source>
</evidence>
<proteinExistence type="predicted"/>
<comment type="caution">
    <text evidence="2">The sequence shown here is derived from an EMBL/GenBank/DDBJ whole genome shotgun (WGS) entry which is preliminary data.</text>
</comment>
<gene>
    <name evidence="2" type="ORF">EDD59_10740</name>
</gene>
<accession>A0A4R3K9Q5</accession>
<reference evidence="2 3" key="1">
    <citation type="submission" date="2019-03" db="EMBL/GenBank/DDBJ databases">
        <title>Genomic Encyclopedia of Type Strains, Phase IV (KMG-IV): sequencing the most valuable type-strain genomes for metagenomic binning, comparative biology and taxonomic classification.</title>
        <authorList>
            <person name="Goeker M."/>
        </authorList>
    </citation>
    <scope>NUCLEOTIDE SEQUENCE [LARGE SCALE GENOMIC DNA]</scope>
    <source>
        <strain evidence="2 3">DSM 29489</strain>
    </source>
</reference>
<dbReference type="Pfam" id="PF02464">
    <property type="entry name" value="CinA"/>
    <property type="match status" value="1"/>
</dbReference>
<keyword evidence="3" id="KW-1185">Reference proteome</keyword>
<dbReference type="InterPro" id="IPR036653">
    <property type="entry name" value="CinA-like_C"/>
</dbReference>
<dbReference type="SUPFAM" id="SSF142433">
    <property type="entry name" value="CinA-like"/>
    <property type="match status" value="1"/>
</dbReference>
<name>A0A4R3K9Q5_9FIRM</name>